<protein>
    <submittedName>
        <fullName evidence="2">S-adenosyl methyltransferase</fullName>
    </submittedName>
</protein>
<gene>
    <name evidence="2" type="ORF">FHX37_1008</name>
</gene>
<dbReference type="Pfam" id="PF04672">
    <property type="entry name" value="Methyltransf_19"/>
    <property type="match status" value="1"/>
</dbReference>
<proteinExistence type="predicted"/>
<organism evidence="2 3">
    <name type="scientific">Haloactinospora alba</name>
    <dbReference type="NCBI Taxonomy" id="405555"/>
    <lineage>
        <taxon>Bacteria</taxon>
        <taxon>Bacillati</taxon>
        <taxon>Actinomycetota</taxon>
        <taxon>Actinomycetes</taxon>
        <taxon>Streptosporangiales</taxon>
        <taxon>Nocardiopsidaceae</taxon>
        <taxon>Haloactinospora</taxon>
    </lineage>
</organism>
<evidence type="ECO:0000313" key="2">
    <source>
        <dbReference type="EMBL" id="TQN31118.1"/>
    </source>
</evidence>
<accession>A0A543NGZ4</accession>
<dbReference type="OrthoDB" id="3216820at2"/>
<feature type="compositionally biased region" description="Basic and acidic residues" evidence="1">
    <location>
        <begin position="1"/>
        <end position="15"/>
    </location>
</feature>
<reference evidence="2 3" key="1">
    <citation type="submission" date="2019-06" db="EMBL/GenBank/DDBJ databases">
        <title>Sequencing the genomes of 1000 actinobacteria strains.</title>
        <authorList>
            <person name="Klenk H.-P."/>
        </authorList>
    </citation>
    <scope>NUCLEOTIDE SEQUENCE [LARGE SCALE GENOMIC DNA]</scope>
    <source>
        <strain evidence="2 3">DSM 45015</strain>
    </source>
</reference>
<comment type="caution">
    <text evidence="2">The sequence shown here is derived from an EMBL/GenBank/DDBJ whole genome shotgun (WGS) entry which is preliminary data.</text>
</comment>
<dbReference type="Gene3D" id="3.40.50.150">
    <property type="entry name" value="Vaccinia Virus protein VP39"/>
    <property type="match status" value="1"/>
</dbReference>
<dbReference type="SUPFAM" id="SSF53335">
    <property type="entry name" value="S-adenosyl-L-methionine-dependent methyltransferases"/>
    <property type="match status" value="1"/>
</dbReference>
<dbReference type="GO" id="GO:0008168">
    <property type="term" value="F:methyltransferase activity"/>
    <property type="evidence" value="ECO:0007669"/>
    <property type="project" value="UniProtKB-KW"/>
</dbReference>
<keyword evidence="3" id="KW-1185">Reference proteome</keyword>
<evidence type="ECO:0000313" key="3">
    <source>
        <dbReference type="Proteomes" id="UP000317422"/>
    </source>
</evidence>
<dbReference type="AlphaFoldDB" id="A0A543NGZ4"/>
<keyword evidence="2" id="KW-0489">Methyltransferase</keyword>
<dbReference type="InterPro" id="IPR029063">
    <property type="entry name" value="SAM-dependent_MTases_sf"/>
</dbReference>
<dbReference type="InterPro" id="IPR006764">
    <property type="entry name" value="SAM_dep_MeTrfase_SAV2177_type"/>
</dbReference>
<name>A0A543NGZ4_9ACTN</name>
<keyword evidence="2" id="KW-0808">Transferase</keyword>
<dbReference type="EMBL" id="VFQC01000001">
    <property type="protein sequence ID" value="TQN31118.1"/>
    <property type="molecule type" value="Genomic_DNA"/>
</dbReference>
<dbReference type="GO" id="GO:0032259">
    <property type="term" value="P:methylation"/>
    <property type="evidence" value="ECO:0007669"/>
    <property type="project" value="UniProtKB-KW"/>
</dbReference>
<sequence length="294" mass="33139">MDRLDTPKFLKKTGENYKSSVPEPPDMSKPSIARVYSYYLGGKDHFEVDRDMAEYAESVVPIVTDLAFGNRAFVQRAVRYLSGSGIRQFLDIGSGLPTDGNVHEIAREAMDDARVVYVDHDPIVLAHGHALLTEERTTTVVKADLTAPQELLAMCRDEEILDFTQPIGLILGGILHHLSDEEEPQRITRELRDELPSGSYLAISHFLRPEEERFPQWAAQADHLQAAFLEKLGTGIWRDHDEILAYFGDWNLREPGLVPVDDWHPLPASSRLSGECVMQQHSRHFIFGGLAQKP</sequence>
<evidence type="ECO:0000256" key="1">
    <source>
        <dbReference type="SAM" id="MobiDB-lite"/>
    </source>
</evidence>
<dbReference type="Proteomes" id="UP000317422">
    <property type="component" value="Unassembled WGS sequence"/>
</dbReference>
<feature type="region of interest" description="Disordered" evidence="1">
    <location>
        <begin position="1"/>
        <end position="26"/>
    </location>
</feature>
<dbReference type="PIRSF" id="PIRSF017393">
    <property type="entry name" value="MTase_SAV2177"/>
    <property type="match status" value="1"/>
</dbReference>